<proteinExistence type="inferred from homology"/>
<evidence type="ECO:0000259" key="5">
    <source>
        <dbReference type="PROSITE" id="PS50931"/>
    </source>
</evidence>
<dbReference type="InterPro" id="IPR058163">
    <property type="entry name" value="LysR-type_TF_proteobact-type"/>
</dbReference>
<dbReference type="SUPFAM" id="SSF53850">
    <property type="entry name" value="Periplasmic binding protein-like II"/>
    <property type="match status" value="1"/>
</dbReference>
<keyword evidence="3" id="KW-0238">DNA-binding</keyword>
<keyword evidence="7" id="KW-1185">Reference proteome</keyword>
<feature type="domain" description="HTH lysR-type" evidence="5">
    <location>
        <begin position="2"/>
        <end position="59"/>
    </location>
</feature>
<dbReference type="Pfam" id="PF00126">
    <property type="entry name" value="HTH_1"/>
    <property type="match status" value="1"/>
</dbReference>
<protein>
    <submittedName>
        <fullName evidence="6">HTH-type transcriptional regulator GltR</fullName>
    </submittedName>
</protein>
<evidence type="ECO:0000313" key="6">
    <source>
        <dbReference type="EMBL" id="GJE60463.1"/>
    </source>
</evidence>
<reference evidence="6" key="1">
    <citation type="journal article" date="2021" name="Front. Microbiol.">
        <title>Comprehensive Comparative Genomics and Phenotyping of Methylobacterium Species.</title>
        <authorList>
            <person name="Alessa O."/>
            <person name="Ogura Y."/>
            <person name="Fujitani Y."/>
            <person name="Takami H."/>
            <person name="Hayashi T."/>
            <person name="Sahin N."/>
            <person name="Tani A."/>
        </authorList>
    </citation>
    <scope>NUCLEOTIDE SEQUENCE</scope>
    <source>
        <strain evidence="6">DSM 23632</strain>
    </source>
</reference>
<dbReference type="Gene3D" id="3.40.190.290">
    <property type="match status" value="1"/>
</dbReference>
<dbReference type="Pfam" id="PF03466">
    <property type="entry name" value="LysR_substrate"/>
    <property type="match status" value="1"/>
</dbReference>
<dbReference type="PANTHER" id="PTHR30537:SF3">
    <property type="entry name" value="TRANSCRIPTIONAL REGULATORY PROTEIN"/>
    <property type="match status" value="1"/>
</dbReference>
<keyword evidence="4" id="KW-0804">Transcription</keyword>
<comment type="caution">
    <text evidence="6">The sequence shown here is derived from an EMBL/GenBank/DDBJ whole genome shotgun (WGS) entry which is preliminary data.</text>
</comment>
<dbReference type="InterPro" id="IPR000847">
    <property type="entry name" value="LysR_HTH_N"/>
</dbReference>
<dbReference type="RefSeq" id="WP_238183081.1">
    <property type="nucleotide sequence ID" value="NZ_BPRB01000138.1"/>
</dbReference>
<evidence type="ECO:0000313" key="7">
    <source>
        <dbReference type="Proteomes" id="UP001055057"/>
    </source>
</evidence>
<sequence length="299" mass="32728">MMDWDHLRSLLAFARSGTFSAAAKTLGVKHTTVSRHVCELEAQIGSKVVHRGVDGLKLTLAGERLVSSAERIEADLRQAQDDIAGRDALVTGAVRIGAPDGFGAYFLAPRLSRLAARFPNLELQLVAMPRVFNLTNREADIAVSLALPEQGRLIAQKLGDYGLGLYAARAYLASVPTIASVADLQRCNFINYIEDLITINELDYLDEVCSGIRAGFQSSSIIAQANATIGGCGLCVLPYFIARTHTELVPVLSDAIRLQRTWYILVHETQKNIGRIKAVRDFIVSEVSQNRNLFLFIDA</sequence>
<evidence type="ECO:0000256" key="3">
    <source>
        <dbReference type="ARBA" id="ARBA00023125"/>
    </source>
</evidence>
<dbReference type="EMBL" id="BPRB01000138">
    <property type="protein sequence ID" value="GJE60463.1"/>
    <property type="molecule type" value="Genomic_DNA"/>
</dbReference>
<gene>
    <name evidence="6" type="primary">gltR</name>
    <name evidence="6" type="ORF">MPOCJGCO_2575</name>
</gene>
<dbReference type="Proteomes" id="UP001055057">
    <property type="component" value="Unassembled WGS sequence"/>
</dbReference>
<evidence type="ECO:0000256" key="1">
    <source>
        <dbReference type="ARBA" id="ARBA00009437"/>
    </source>
</evidence>
<evidence type="ECO:0000256" key="4">
    <source>
        <dbReference type="ARBA" id="ARBA00023163"/>
    </source>
</evidence>
<dbReference type="Gene3D" id="1.10.10.10">
    <property type="entry name" value="Winged helix-like DNA-binding domain superfamily/Winged helix DNA-binding domain"/>
    <property type="match status" value="1"/>
</dbReference>
<dbReference type="PANTHER" id="PTHR30537">
    <property type="entry name" value="HTH-TYPE TRANSCRIPTIONAL REGULATOR"/>
    <property type="match status" value="1"/>
</dbReference>
<organism evidence="6 7">
    <name type="scientific">Methylobacterium trifolii</name>
    <dbReference type="NCBI Taxonomy" id="1003092"/>
    <lineage>
        <taxon>Bacteria</taxon>
        <taxon>Pseudomonadati</taxon>
        <taxon>Pseudomonadota</taxon>
        <taxon>Alphaproteobacteria</taxon>
        <taxon>Hyphomicrobiales</taxon>
        <taxon>Methylobacteriaceae</taxon>
        <taxon>Methylobacterium</taxon>
    </lineage>
</organism>
<dbReference type="InterPro" id="IPR036388">
    <property type="entry name" value="WH-like_DNA-bd_sf"/>
</dbReference>
<accession>A0ABQ4TZ06</accession>
<dbReference type="PROSITE" id="PS50931">
    <property type="entry name" value="HTH_LYSR"/>
    <property type="match status" value="1"/>
</dbReference>
<reference evidence="6" key="2">
    <citation type="submission" date="2021-08" db="EMBL/GenBank/DDBJ databases">
        <authorList>
            <person name="Tani A."/>
            <person name="Ola A."/>
            <person name="Ogura Y."/>
            <person name="Katsura K."/>
            <person name="Hayashi T."/>
        </authorList>
    </citation>
    <scope>NUCLEOTIDE SEQUENCE</scope>
    <source>
        <strain evidence="6">DSM 23632</strain>
    </source>
</reference>
<name>A0ABQ4TZ06_9HYPH</name>
<dbReference type="SUPFAM" id="SSF46785">
    <property type="entry name" value="Winged helix' DNA-binding domain"/>
    <property type="match status" value="1"/>
</dbReference>
<comment type="similarity">
    <text evidence="1">Belongs to the LysR transcriptional regulatory family.</text>
</comment>
<keyword evidence="2" id="KW-0805">Transcription regulation</keyword>
<dbReference type="InterPro" id="IPR036390">
    <property type="entry name" value="WH_DNA-bd_sf"/>
</dbReference>
<evidence type="ECO:0000256" key="2">
    <source>
        <dbReference type="ARBA" id="ARBA00023015"/>
    </source>
</evidence>
<dbReference type="InterPro" id="IPR005119">
    <property type="entry name" value="LysR_subst-bd"/>
</dbReference>